<dbReference type="AlphaFoldDB" id="A0A1H9CNL9"/>
<sequence length="69" mass="7659">MGARNGVIITVLNRGEQEVNDDHLHSCPECGLLYEVSSDDRDCHWCDDSHGERFEAGATDENRGVPSNE</sequence>
<dbReference type="Proteomes" id="UP000199114">
    <property type="component" value="Unassembled WGS sequence"/>
</dbReference>
<feature type="domain" description="DUF8122" evidence="1">
    <location>
        <begin position="22"/>
        <end position="48"/>
    </location>
</feature>
<accession>A0A1H9CNL9</accession>
<evidence type="ECO:0000313" key="2">
    <source>
        <dbReference type="EMBL" id="SEQ02805.1"/>
    </source>
</evidence>
<reference evidence="3" key="1">
    <citation type="submission" date="2016-10" db="EMBL/GenBank/DDBJ databases">
        <authorList>
            <person name="Varghese N."/>
            <person name="Submissions S."/>
        </authorList>
    </citation>
    <scope>NUCLEOTIDE SEQUENCE [LARGE SCALE GENOMIC DNA]</scope>
    <source>
        <strain evidence="3">DSM 25055</strain>
    </source>
</reference>
<dbReference type="EMBL" id="FOFD01000001">
    <property type="protein sequence ID" value="SEQ02805.1"/>
    <property type="molecule type" value="Genomic_DNA"/>
</dbReference>
<dbReference type="InterPro" id="IPR058435">
    <property type="entry name" value="DUF8122"/>
</dbReference>
<evidence type="ECO:0000313" key="3">
    <source>
        <dbReference type="Proteomes" id="UP000199114"/>
    </source>
</evidence>
<name>A0A1H9CNL9_9EURY</name>
<gene>
    <name evidence="2" type="ORF">SAMN04489841_1109</name>
</gene>
<dbReference type="Pfam" id="PF26443">
    <property type="entry name" value="DUF8122"/>
    <property type="match status" value="1"/>
</dbReference>
<organism evidence="2 3">
    <name type="scientific">Natrinema salaciae</name>
    <dbReference type="NCBI Taxonomy" id="1186196"/>
    <lineage>
        <taxon>Archaea</taxon>
        <taxon>Methanobacteriati</taxon>
        <taxon>Methanobacteriota</taxon>
        <taxon>Stenosarchaea group</taxon>
        <taxon>Halobacteria</taxon>
        <taxon>Halobacteriales</taxon>
        <taxon>Natrialbaceae</taxon>
        <taxon>Natrinema</taxon>
    </lineage>
</organism>
<protein>
    <recommendedName>
        <fullName evidence="1">DUF8122 domain-containing protein</fullName>
    </recommendedName>
</protein>
<proteinExistence type="predicted"/>
<evidence type="ECO:0000259" key="1">
    <source>
        <dbReference type="Pfam" id="PF26443"/>
    </source>
</evidence>
<keyword evidence="3" id="KW-1185">Reference proteome</keyword>